<evidence type="ECO:0000256" key="1">
    <source>
        <dbReference type="SAM" id="Phobius"/>
    </source>
</evidence>
<dbReference type="Pfam" id="PF18895">
    <property type="entry name" value="T4SS_pilin"/>
    <property type="match status" value="1"/>
</dbReference>
<organism evidence="2 3">
    <name type="scientific">Candidatus Daviesbacteria bacterium GW2011_GWB1_41_5</name>
    <dbReference type="NCBI Taxonomy" id="1618429"/>
    <lineage>
        <taxon>Bacteria</taxon>
        <taxon>Candidatus Daviesiibacteriota</taxon>
    </lineage>
</organism>
<protein>
    <submittedName>
        <fullName evidence="2">Uncharacterized protein</fullName>
    </submittedName>
</protein>
<dbReference type="EMBL" id="LCBN01000057">
    <property type="protein sequence ID" value="KKS12141.1"/>
    <property type="molecule type" value="Genomic_DNA"/>
</dbReference>
<sequence length="110" mass="11856">MTNLALKINNIPVPTAPGLTSDITNLGSFVSMALKVAIYVSGTLLLAWLVWGIFQYIFAGGDKQGLASAQKRITWAIVGFIIVLFALALSQWAQGIFEPQNINITPVKPP</sequence>
<dbReference type="InterPro" id="IPR043993">
    <property type="entry name" value="T4SS_pilin"/>
</dbReference>
<accession>A0A0G0YR40</accession>
<comment type="caution">
    <text evidence="2">The sequence shown here is derived from an EMBL/GenBank/DDBJ whole genome shotgun (WGS) entry which is preliminary data.</text>
</comment>
<gene>
    <name evidence="2" type="ORF">UU67_C0057G0012</name>
</gene>
<feature type="transmembrane region" description="Helical" evidence="1">
    <location>
        <begin position="73"/>
        <end position="93"/>
    </location>
</feature>
<keyword evidence="1" id="KW-1133">Transmembrane helix</keyword>
<feature type="transmembrane region" description="Helical" evidence="1">
    <location>
        <begin position="36"/>
        <end position="61"/>
    </location>
</feature>
<evidence type="ECO:0000313" key="2">
    <source>
        <dbReference type="EMBL" id="KKS12141.1"/>
    </source>
</evidence>
<dbReference type="AlphaFoldDB" id="A0A0G0YR40"/>
<evidence type="ECO:0000313" key="3">
    <source>
        <dbReference type="Proteomes" id="UP000034753"/>
    </source>
</evidence>
<proteinExistence type="predicted"/>
<keyword evidence="1" id="KW-0472">Membrane</keyword>
<name>A0A0G0YR40_9BACT</name>
<keyword evidence="1" id="KW-0812">Transmembrane</keyword>
<reference evidence="2 3" key="1">
    <citation type="journal article" date="2015" name="Nature">
        <title>rRNA introns, odd ribosomes, and small enigmatic genomes across a large radiation of phyla.</title>
        <authorList>
            <person name="Brown C.T."/>
            <person name="Hug L.A."/>
            <person name="Thomas B.C."/>
            <person name="Sharon I."/>
            <person name="Castelle C.J."/>
            <person name="Singh A."/>
            <person name="Wilkins M.J."/>
            <person name="Williams K.H."/>
            <person name="Banfield J.F."/>
        </authorList>
    </citation>
    <scope>NUCLEOTIDE SEQUENCE [LARGE SCALE GENOMIC DNA]</scope>
</reference>
<dbReference type="Proteomes" id="UP000034753">
    <property type="component" value="Unassembled WGS sequence"/>
</dbReference>